<keyword evidence="3" id="KW-1185">Reference proteome</keyword>
<feature type="compositionally biased region" description="Low complexity" evidence="1">
    <location>
        <begin position="167"/>
        <end position="178"/>
    </location>
</feature>
<feature type="compositionally biased region" description="Basic and acidic residues" evidence="1">
    <location>
        <begin position="184"/>
        <end position="198"/>
    </location>
</feature>
<sequence>MSGLINKAKELLSGDKDNHHTTGSHTGAHDTSHNSGYNTGIEHHNNPSSGYGSSTSGAFPGSTGTHSNTAGPHSSNLSNKMDPRVDSDMDNRNNPTSRVGGYGGQENYGVSGSNPTSTSGYGSGHGTAMGTHSTQGMHSQHGQHHGQIGSAPVHDATTISGYGGSGHSSSNTSGPHSSNLANKLDPRVDSDRDNRNDPTSRVGGYGSQGNYGSSGANPVPSSGYQGTSSGVGGGMGGYESILTTMAEVEWEVRQTSEVDMINTARLLLAGHINRAWLTEWIPVSTPITTAEVECLDTLV</sequence>
<accession>A0AAN7YLQ0</accession>
<comment type="caution">
    <text evidence="2">The sequence shown here is derived from an EMBL/GenBank/DDBJ whole genome shotgun (WGS) entry which is preliminary data.</text>
</comment>
<evidence type="ECO:0000313" key="2">
    <source>
        <dbReference type="EMBL" id="KAK5091546.1"/>
    </source>
</evidence>
<dbReference type="EMBL" id="JAVRRJ010000001">
    <property type="protein sequence ID" value="KAK5091546.1"/>
    <property type="molecule type" value="Genomic_DNA"/>
</dbReference>
<dbReference type="Proteomes" id="UP001309876">
    <property type="component" value="Unassembled WGS sequence"/>
</dbReference>
<reference evidence="2 3" key="1">
    <citation type="submission" date="2023-08" db="EMBL/GenBank/DDBJ databases">
        <title>Black Yeasts Isolated from many extreme environments.</title>
        <authorList>
            <person name="Coleine C."/>
            <person name="Stajich J.E."/>
            <person name="Selbmann L."/>
        </authorList>
    </citation>
    <scope>NUCLEOTIDE SEQUENCE [LARGE SCALE GENOMIC DNA]</scope>
    <source>
        <strain evidence="2 3">CCFEE 5910</strain>
    </source>
</reference>
<protein>
    <submittedName>
        <fullName evidence="2">Uncharacterized protein</fullName>
    </submittedName>
</protein>
<feature type="compositionally biased region" description="Low complexity" evidence="1">
    <location>
        <begin position="132"/>
        <end position="150"/>
    </location>
</feature>
<feature type="compositionally biased region" description="Basic and acidic residues" evidence="1">
    <location>
        <begin position="81"/>
        <end position="91"/>
    </location>
</feature>
<feature type="region of interest" description="Disordered" evidence="1">
    <location>
        <begin position="14"/>
        <end position="231"/>
    </location>
</feature>
<name>A0AAN7YLQ0_9EURO</name>
<dbReference type="PANTHER" id="PTHR39606">
    <property type="entry name" value="SURFACE PROTEIN, PUTATIVE-RELATED"/>
    <property type="match status" value="1"/>
</dbReference>
<proteinExistence type="predicted"/>
<feature type="compositionally biased region" description="Low complexity" evidence="1">
    <location>
        <begin position="210"/>
        <end position="228"/>
    </location>
</feature>
<feature type="compositionally biased region" description="Polar residues" evidence="1">
    <location>
        <begin position="46"/>
        <end position="79"/>
    </location>
</feature>
<evidence type="ECO:0000313" key="3">
    <source>
        <dbReference type="Proteomes" id="UP001309876"/>
    </source>
</evidence>
<evidence type="ECO:0000256" key="1">
    <source>
        <dbReference type="SAM" id="MobiDB-lite"/>
    </source>
</evidence>
<dbReference type="AlphaFoldDB" id="A0AAN7YLQ0"/>
<gene>
    <name evidence="2" type="ORF">LTR05_001731</name>
</gene>
<dbReference type="PANTHER" id="PTHR39606:SF1">
    <property type="entry name" value="CELL SURFACE PROTEIN"/>
    <property type="match status" value="1"/>
</dbReference>
<organism evidence="2 3">
    <name type="scientific">Lithohypha guttulata</name>
    <dbReference type="NCBI Taxonomy" id="1690604"/>
    <lineage>
        <taxon>Eukaryota</taxon>
        <taxon>Fungi</taxon>
        <taxon>Dikarya</taxon>
        <taxon>Ascomycota</taxon>
        <taxon>Pezizomycotina</taxon>
        <taxon>Eurotiomycetes</taxon>
        <taxon>Chaetothyriomycetidae</taxon>
        <taxon>Chaetothyriales</taxon>
        <taxon>Trichomeriaceae</taxon>
        <taxon>Lithohypha</taxon>
    </lineage>
</organism>